<name>A0A1E2UNG5_9GAMM</name>
<dbReference type="AlphaFoldDB" id="A0A1E2UNG5"/>
<dbReference type="Proteomes" id="UP000094849">
    <property type="component" value="Unassembled WGS sequence"/>
</dbReference>
<feature type="chain" id="PRO_5009119041" description="Cell surface protein" evidence="1">
    <location>
        <begin position="23"/>
        <end position="595"/>
    </location>
</feature>
<reference evidence="2 3" key="1">
    <citation type="submission" date="2016-03" db="EMBL/GenBank/DDBJ databases">
        <title>Chemosynthetic sulphur-oxidizing symbionts of marine invertebrate animals are capable of nitrogen fixation.</title>
        <authorList>
            <person name="Petersen J.M."/>
            <person name="Kemper A."/>
            <person name="Gruber-Vodicka H."/>
            <person name="Cardini U."/>
            <person name="Geest Mvander."/>
            <person name="Kleiner M."/>
            <person name="Bulgheresi S."/>
            <person name="Fussmann M."/>
            <person name="Herbold C."/>
            <person name="Seah B.K.B."/>
            <person name="Antony C.Paul."/>
            <person name="Liu D."/>
            <person name="Belitz A."/>
            <person name="Weber M."/>
        </authorList>
    </citation>
    <scope>NUCLEOTIDE SEQUENCE [LARGE SCALE GENOMIC DNA]</scope>
    <source>
        <strain evidence="2">G_D</strain>
    </source>
</reference>
<feature type="signal peptide" evidence="1">
    <location>
        <begin position="1"/>
        <end position="22"/>
    </location>
</feature>
<comment type="caution">
    <text evidence="2">The sequence shown here is derived from an EMBL/GenBank/DDBJ whole genome shotgun (WGS) entry which is preliminary data.</text>
</comment>
<gene>
    <name evidence="2" type="ORF">A3196_04815</name>
</gene>
<proteinExistence type="predicted"/>
<keyword evidence="1" id="KW-0732">Signal</keyword>
<evidence type="ECO:0000313" key="2">
    <source>
        <dbReference type="EMBL" id="ODB96142.1"/>
    </source>
</evidence>
<accession>A0A1E2UNG5</accession>
<sequence length="595" mass="61265">MLRKSKIAAAMLMATATAGVNAAFVNTDGTGQVALLPYYNVNNNILTNINITNTTDLYKVVKVRFRESRISADVLDFNIYMSPYDVWNGTIRLNAASGVANIITEDESCTFPDKALLQAGVDFRNIYDATTDEDLTEGYVEVIEMGTIADGAGPATDGGETAEIDGGAVDADGTITAATNDRSIPAGILHDATGMPADCSVVSDAWTAGAAGINGFTPGTMTTEGIAADANVADPYEAGGINAGLVYTAADRGGINAYAIMINAADGAAFVEQGTHIDAYATVPQHYRSNDPANYLLPSLSSGDVLTAEMLNADATAVKSTGVMSLTEYDTGSVNDITPNPSIPMGSNPFPIAVALSADAVAAPYFTEAGINGGTDIVVTFPMRKHGVYNGGILTNQLDATAAACVGTLNDGVDDGASVAIPNVGTTGNDYPHDGAGTICTNAGFASSTPDVQVSLTYYDYEEQTAAVVAGSDDFSPVPIDAPTVIALEREVNVISVQRNDGSSASVLGTPAANVFNWTLDPGFEAGWVMIGMSNYDYNTDTRIANLTEDAGGINAAGAGVFTGVPAIGFSAMAADVGPAQIGETVDLIRSVNRN</sequence>
<organism evidence="2 3">
    <name type="scientific">Candidatus Thiodiazotropha endoloripes</name>
    <dbReference type="NCBI Taxonomy" id="1818881"/>
    <lineage>
        <taxon>Bacteria</taxon>
        <taxon>Pseudomonadati</taxon>
        <taxon>Pseudomonadota</taxon>
        <taxon>Gammaproteobacteria</taxon>
        <taxon>Chromatiales</taxon>
        <taxon>Sedimenticolaceae</taxon>
        <taxon>Candidatus Thiodiazotropha</taxon>
    </lineage>
</organism>
<evidence type="ECO:0008006" key="4">
    <source>
        <dbReference type="Google" id="ProtNLM"/>
    </source>
</evidence>
<evidence type="ECO:0000256" key="1">
    <source>
        <dbReference type="SAM" id="SignalP"/>
    </source>
</evidence>
<dbReference type="RefSeq" id="WP_141694654.1">
    <property type="nucleotide sequence ID" value="NZ_LVJZ01000003.1"/>
</dbReference>
<protein>
    <recommendedName>
        <fullName evidence="4">Cell surface protein</fullName>
    </recommendedName>
</protein>
<keyword evidence="3" id="KW-1185">Reference proteome</keyword>
<dbReference type="STRING" id="1818881.A3196_04815"/>
<evidence type="ECO:0000313" key="3">
    <source>
        <dbReference type="Proteomes" id="UP000094849"/>
    </source>
</evidence>
<dbReference type="EMBL" id="LVJZ01000003">
    <property type="protein sequence ID" value="ODB96142.1"/>
    <property type="molecule type" value="Genomic_DNA"/>
</dbReference>